<feature type="transmembrane region" description="Helical" evidence="1">
    <location>
        <begin position="449"/>
        <end position="473"/>
    </location>
</feature>
<evidence type="ECO:0000256" key="1">
    <source>
        <dbReference type="SAM" id="Phobius"/>
    </source>
</evidence>
<proteinExistence type="predicted"/>
<sequence>MTGDASPVRAVLTRAGRTVRPATTSPPLREVLSDRRELVASARAAAQSPFSSLRHYSKTTPGKLILLCFVVAVTALGTGWYASTTLNNRTHQLQTMIDRSEPLSEAAQVLYSSLSIADAAANSAFISGGPENPQLRQRYSDALATASSSLLVTAGSDSGPGADATAQTRALNSDLEVLTTTIPVYSGLVETARTNNRLGNPVGSAYLGQASALMQDRILPAAQRVYERRALAIADPQSALTTPPWGVYAALLILALLLIGTSRYLARRTRRRFNVGIVAAMVAIIGGLIWLLTSGLLSVAATSSAKDDGATPLRELTEARILTQQARSAETLSLLRRGDQAGLQDTFEQATTRIGMVLDSLDEADGSSGSLSGDQITSLRAALDQWKKTDAQVRDSMTSGDFTQARIMTVGSSPQSSETSYNAVDSALVNAITTTRSSFRDDINTAQRVLGFTGNGILALSIFATVALILGMIPRIREYR</sequence>
<feature type="transmembrane region" description="Helical" evidence="1">
    <location>
        <begin position="64"/>
        <end position="82"/>
    </location>
</feature>
<feature type="transmembrane region" description="Helical" evidence="1">
    <location>
        <begin position="273"/>
        <end position="292"/>
    </location>
</feature>
<keyword evidence="3" id="KW-1185">Reference proteome</keyword>
<evidence type="ECO:0008006" key="4">
    <source>
        <dbReference type="Google" id="ProtNLM"/>
    </source>
</evidence>
<keyword evidence="1" id="KW-1133">Transmembrane helix</keyword>
<comment type="caution">
    <text evidence="2">The sequence shown here is derived from an EMBL/GenBank/DDBJ whole genome shotgun (WGS) entry which is preliminary data.</text>
</comment>
<dbReference type="RefSeq" id="WP_049700393.1">
    <property type="nucleotide sequence ID" value="NZ_JAQDQF010000007.1"/>
</dbReference>
<keyword evidence="1" id="KW-0812">Transmembrane</keyword>
<name>A0ABR5I8K0_9ACTN</name>
<evidence type="ECO:0000313" key="2">
    <source>
        <dbReference type="EMBL" id="KNA89945.1"/>
    </source>
</evidence>
<dbReference type="EMBL" id="LDTZ01000021">
    <property type="protein sequence ID" value="KNA89945.1"/>
    <property type="molecule type" value="Genomic_DNA"/>
</dbReference>
<protein>
    <recommendedName>
        <fullName evidence="4">Chemotaxis methyl-accepting receptor HlyB-like 4HB MCP domain-containing protein</fullName>
    </recommendedName>
</protein>
<dbReference type="Proteomes" id="UP000037247">
    <property type="component" value="Unassembled WGS sequence"/>
</dbReference>
<reference evidence="2 3" key="1">
    <citation type="submission" date="2015-05" db="EMBL/GenBank/DDBJ databases">
        <title>Draft genome sequence of the bacterium Gordonia jacobaea a new member of the Gordonia genus.</title>
        <authorList>
            <person name="Jimenez-Galisteo G."/>
            <person name="Dominguez A."/>
            <person name="Munoz E."/>
            <person name="Vinas M."/>
        </authorList>
    </citation>
    <scope>NUCLEOTIDE SEQUENCE [LARGE SCALE GENOMIC DNA]</scope>
    <source>
        <strain evidence="3">mv1</strain>
    </source>
</reference>
<gene>
    <name evidence="2" type="ORF">ABW18_18150</name>
</gene>
<accession>A0ABR5I8K0</accession>
<keyword evidence="1" id="KW-0472">Membrane</keyword>
<feature type="transmembrane region" description="Helical" evidence="1">
    <location>
        <begin position="245"/>
        <end position="266"/>
    </location>
</feature>
<evidence type="ECO:0000313" key="3">
    <source>
        <dbReference type="Proteomes" id="UP000037247"/>
    </source>
</evidence>
<organism evidence="2 3">
    <name type="scientific">Gordonia jacobaea</name>
    <dbReference type="NCBI Taxonomy" id="122202"/>
    <lineage>
        <taxon>Bacteria</taxon>
        <taxon>Bacillati</taxon>
        <taxon>Actinomycetota</taxon>
        <taxon>Actinomycetes</taxon>
        <taxon>Mycobacteriales</taxon>
        <taxon>Gordoniaceae</taxon>
        <taxon>Gordonia</taxon>
    </lineage>
</organism>